<dbReference type="VEuPathDB" id="PlasmoDB:PRELSG_0029800"/>
<reference evidence="1 2" key="1">
    <citation type="submission" date="2015-04" db="EMBL/GenBank/DDBJ databases">
        <authorList>
            <consortium name="Pathogen Informatics"/>
        </authorList>
    </citation>
    <scope>NUCLEOTIDE SEQUENCE [LARGE SCALE GENOMIC DNA]</scope>
    <source>
        <strain evidence="1 2">SGS1</strain>
    </source>
</reference>
<dbReference type="InterPro" id="IPR036469">
    <property type="entry name" value="Pfg27_sf"/>
</dbReference>
<dbReference type="KEGG" id="prel:PRELSG_0029800"/>
<dbReference type="AlphaFoldDB" id="A0A1J1GKA7"/>
<dbReference type="SUPFAM" id="SSF89162">
    <property type="entry name" value="Gametocyte protein Pfg27"/>
    <property type="match status" value="1"/>
</dbReference>
<protein>
    <submittedName>
        <fullName evidence="1">Gamete antigen 27/25, putative</fullName>
    </submittedName>
</protein>
<evidence type="ECO:0000313" key="2">
    <source>
        <dbReference type="Proteomes" id="UP000220158"/>
    </source>
</evidence>
<dbReference type="GeneID" id="39734228"/>
<dbReference type="Pfam" id="PF09216">
    <property type="entry name" value="Pfg27"/>
    <property type="match status" value="1"/>
</dbReference>
<name>A0A1J1GKA7_PLARL</name>
<dbReference type="RefSeq" id="XP_028531197.1">
    <property type="nucleotide sequence ID" value="XM_028676056.1"/>
</dbReference>
<evidence type="ECO:0000313" key="1">
    <source>
        <dbReference type="EMBL" id="CRG84905.1"/>
    </source>
</evidence>
<dbReference type="EMBL" id="CVMU01000315">
    <property type="protein sequence ID" value="CRG84905.1"/>
    <property type="molecule type" value="Genomic_DNA"/>
</dbReference>
<proteinExistence type="predicted"/>
<organism evidence="1 2">
    <name type="scientific">Plasmodium relictum</name>
    <dbReference type="NCBI Taxonomy" id="85471"/>
    <lineage>
        <taxon>Eukaryota</taxon>
        <taxon>Sar</taxon>
        <taxon>Alveolata</taxon>
        <taxon>Apicomplexa</taxon>
        <taxon>Aconoidasida</taxon>
        <taxon>Haemosporida</taxon>
        <taxon>Plasmodiidae</taxon>
        <taxon>Plasmodium</taxon>
        <taxon>Plasmodium (Haemamoeba)</taxon>
    </lineage>
</organism>
<accession>A0A1J1GKA7</accession>
<keyword evidence="2" id="KW-1185">Reference proteome</keyword>
<dbReference type="Gene3D" id="1.10.3030.10">
    <property type="entry name" value="Gametocyte protein Pfg27"/>
    <property type="match status" value="1"/>
</dbReference>
<dbReference type="InterPro" id="IPR015299">
    <property type="entry name" value="Gamete_antigen_PLAspp"/>
</dbReference>
<gene>
    <name evidence="1" type="ORF">PRELSG_0029800</name>
</gene>
<sequence length="200" mass="23384">MSDSVKQENIPCIGNPSFEQCKIASYLEFEITVRYLSKLKEESSDEDKKKALNNYDAIAQDIDKFEKDCKLYKVPKEMQYPMAYRISNRLYDYCFDEPLTEQYSLKLKEIFSVEEDTFQKVFLEALKEKDNKYKKKIIDNINLIKEYLKEKGESKGIALSEEKLQNAATRIRGFLNDFFSFSIIPSRTFPVEPDDGSPPL</sequence>
<dbReference type="Proteomes" id="UP000220158">
    <property type="component" value="Unassembled WGS sequence"/>
</dbReference>